<keyword evidence="1" id="KW-0812">Transmembrane</keyword>
<protein>
    <submittedName>
        <fullName evidence="2">Uncharacterized protein</fullName>
    </submittedName>
</protein>
<dbReference type="Proteomes" id="UP001295444">
    <property type="component" value="Chromosome 07"/>
</dbReference>
<dbReference type="EMBL" id="OW240918">
    <property type="protein sequence ID" value="CAH2307789.1"/>
    <property type="molecule type" value="Genomic_DNA"/>
</dbReference>
<gene>
    <name evidence="2" type="ORF">PECUL_23A037383</name>
</gene>
<name>A0AAD1ST76_PELCU</name>
<organism evidence="2 3">
    <name type="scientific">Pelobates cultripes</name>
    <name type="common">Western spadefoot toad</name>
    <dbReference type="NCBI Taxonomy" id="61616"/>
    <lineage>
        <taxon>Eukaryota</taxon>
        <taxon>Metazoa</taxon>
        <taxon>Chordata</taxon>
        <taxon>Craniata</taxon>
        <taxon>Vertebrata</taxon>
        <taxon>Euteleostomi</taxon>
        <taxon>Amphibia</taxon>
        <taxon>Batrachia</taxon>
        <taxon>Anura</taxon>
        <taxon>Pelobatoidea</taxon>
        <taxon>Pelobatidae</taxon>
        <taxon>Pelobates</taxon>
    </lineage>
</organism>
<evidence type="ECO:0000313" key="3">
    <source>
        <dbReference type="Proteomes" id="UP001295444"/>
    </source>
</evidence>
<accession>A0AAD1ST76</accession>
<proteinExistence type="predicted"/>
<dbReference type="AlphaFoldDB" id="A0AAD1ST76"/>
<evidence type="ECO:0000313" key="2">
    <source>
        <dbReference type="EMBL" id="CAH2307789.1"/>
    </source>
</evidence>
<sequence>MLPFFVVGLNMKGRAVNLVSCFKHMWGGVIIVVYFRLEFIQLIYYYLEKGVGRDWSVPSKSTLHPILLSDLETGISPMPEGSSRCAPHHNKPREDHTPKRKWAILSLCKIVYAVLSGRELEKKQECLFKIPKPKIANTQGLKVALIHAISVKATSMSRLWSCTIIFSDLVKVVSN</sequence>
<keyword evidence="1" id="KW-1133">Transmembrane helix</keyword>
<reference evidence="2" key="1">
    <citation type="submission" date="2022-03" db="EMBL/GenBank/DDBJ databases">
        <authorList>
            <person name="Alioto T."/>
            <person name="Alioto T."/>
            <person name="Gomez Garrido J."/>
        </authorList>
    </citation>
    <scope>NUCLEOTIDE SEQUENCE</scope>
</reference>
<feature type="transmembrane region" description="Helical" evidence="1">
    <location>
        <begin position="25"/>
        <end position="47"/>
    </location>
</feature>
<keyword evidence="1" id="KW-0472">Membrane</keyword>
<keyword evidence="3" id="KW-1185">Reference proteome</keyword>
<evidence type="ECO:0000256" key="1">
    <source>
        <dbReference type="SAM" id="Phobius"/>
    </source>
</evidence>